<evidence type="ECO:0000313" key="9">
    <source>
        <dbReference type="EMBL" id="CAG9797705.1"/>
    </source>
</evidence>
<dbReference type="GO" id="GO:0016020">
    <property type="term" value="C:membrane"/>
    <property type="evidence" value="ECO:0007669"/>
    <property type="project" value="UniProtKB-SubCell"/>
</dbReference>
<feature type="transmembrane region" description="Helical" evidence="7">
    <location>
        <begin position="29"/>
        <end position="49"/>
    </location>
</feature>
<reference evidence="9" key="2">
    <citation type="submission" date="2022-10" db="EMBL/GenBank/DDBJ databases">
        <authorList>
            <consortium name="ENA_rothamsted_submissions"/>
            <consortium name="culmorum"/>
            <person name="King R."/>
        </authorList>
    </citation>
    <scope>NUCLEOTIDE SEQUENCE</scope>
</reference>
<dbReference type="PANTHER" id="PTHR22776:SF49">
    <property type="entry name" value="MARVEL DOMAIN-CONTAINING PROTEIN"/>
    <property type="match status" value="1"/>
</dbReference>
<protein>
    <recommendedName>
        <fullName evidence="8">MARVEL domain-containing protein</fullName>
    </recommendedName>
</protein>
<feature type="domain" description="MARVEL" evidence="8">
    <location>
        <begin position="23"/>
        <end position="143"/>
    </location>
</feature>
<dbReference type="InterPro" id="IPR050578">
    <property type="entry name" value="MARVEL-CKLF_proteins"/>
</dbReference>
<evidence type="ECO:0000256" key="5">
    <source>
        <dbReference type="PROSITE-ProRule" id="PRU00581"/>
    </source>
</evidence>
<evidence type="ECO:0000256" key="2">
    <source>
        <dbReference type="ARBA" id="ARBA00022692"/>
    </source>
</evidence>
<evidence type="ECO:0000256" key="3">
    <source>
        <dbReference type="ARBA" id="ARBA00022989"/>
    </source>
</evidence>
<evidence type="ECO:0000256" key="4">
    <source>
        <dbReference type="ARBA" id="ARBA00023136"/>
    </source>
</evidence>
<feature type="region of interest" description="Disordered" evidence="6">
    <location>
        <begin position="155"/>
        <end position="174"/>
    </location>
</feature>
<gene>
    <name evidence="9" type="ORF">CHIRRI_LOCUS694</name>
</gene>
<dbReference type="PROSITE" id="PS51225">
    <property type="entry name" value="MARVEL"/>
    <property type="match status" value="1"/>
</dbReference>
<dbReference type="EMBL" id="OU895877">
    <property type="protein sequence ID" value="CAG9797705.1"/>
    <property type="molecule type" value="Genomic_DNA"/>
</dbReference>
<dbReference type="Proteomes" id="UP001153620">
    <property type="component" value="Chromosome 1"/>
</dbReference>
<accession>A0A9N9RGW3</accession>
<keyword evidence="3 7" id="KW-1133">Transmembrane helix</keyword>
<comment type="subcellular location">
    <subcellularLocation>
        <location evidence="1">Membrane</location>
        <topology evidence="1">Multi-pass membrane protein</topology>
    </subcellularLocation>
</comment>
<evidence type="ECO:0000256" key="6">
    <source>
        <dbReference type="SAM" id="MobiDB-lite"/>
    </source>
</evidence>
<feature type="compositionally biased region" description="Polar residues" evidence="6">
    <location>
        <begin position="162"/>
        <end position="174"/>
    </location>
</feature>
<evidence type="ECO:0000256" key="1">
    <source>
        <dbReference type="ARBA" id="ARBA00004141"/>
    </source>
</evidence>
<keyword evidence="10" id="KW-1185">Reference proteome</keyword>
<evidence type="ECO:0000313" key="10">
    <source>
        <dbReference type="Proteomes" id="UP001153620"/>
    </source>
</evidence>
<evidence type="ECO:0000256" key="7">
    <source>
        <dbReference type="SAM" id="Phobius"/>
    </source>
</evidence>
<feature type="transmembrane region" description="Helical" evidence="7">
    <location>
        <begin position="88"/>
        <end position="110"/>
    </location>
</feature>
<dbReference type="OrthoDB" id="10028364at2759"/>
<dbReference type="AlphaFoldDB" id="A0A9N9RGW3"/>
<dbReference type="InterPro" id="IPR008253">
    <property type="entry name" value="Marvel"/>
</dbReference>
<evidence type="ECO:0000259" key="8">
    <source>
        <dbReference type="PROSITE" id="PS51225"/>
    </source>
</evidence>
<dbReference type="PANTHER" id="PTHR22776">
    <property type="entry name" value="MARVEL-CONTAINING POTENTIAL LIPID RAFT-ASSOCIATED PROTEIN"/>
    <property type="match status" value="1"/>
</dbReference>
<feature type="transmembrane region" description="Helical" evidence="7">
    <location>
        <begin position="116"/>
        <end position="137"/>
    </location>
</feature>
<sequence>MSTVTRTETHASIRPEIRFDTEYLRTMNGYLKVVLVLLGLINIILINASSLTFGYYNFVIGFAWFFTIGMLLLYLFHIPEKFYTLPWLPAELGGICLMTLLYFIASLISVLKPNVLATFAGLFGLITTGVYFFSGFLKFKQWKSGELAQGTLLSRSTTTSTHPNIQTTPSAFPA</sequence>
<organism evidence="9 10">
    <name type="scientific">Chironomus riparius</name>
    <dbReference type="NCBI Taxonomy" id="315576"/>
    <lineage>
        <taxon>Eukaryota</taxon>
        <taxon>Metazoa</taxon>
        <taxon>Ecdysozoa</taxon>
        <taxon>Arthropoda</taxon>
        <taxon>Hexapoda</taxon>
        <taxon>Insecta</taxon>
        <taxon>Pterygota</taxon>
        <taxon>Neoptera</taxon>
        <taxon>Endopterygota</taxon>
        <taxon>Diptera</taxon>
        <taxon>Nematocera</taxon>
        <taxon>Chironomoidea</taxon>
        <taxon>Chironomidae</taxon>
        <taxon>Chironominae</taxon>
        <taxon>Chironomus</taxon>
    </lineage>
</organism>
<reference evidence="9" key="1">
    <citation type="submission" date="2022-01" db="EMBL/GenBank/DDBJ databases">
        <authorList>
            <person name="King R."/>
        </authorList>
    </citation>
    <scope>NUCLEOTIDE SEQUENCE</scope>
</reference>
<keyword evidence="2 5" id="KW-0812">Transmembrane</keyword>
<feature type="transmembrane region" description="Helical" evidence="7">
    <location>
        <begin position="55"/>
        <end position="76"/>
    </location>
</feature>
<proteinExistence type="predicted"/>
<keyword evidence="4 5" id="KW-0472">Membrane</keyword>
<name>A0A9N9RGW3_9DIPT</name>